<reference evidence="2 3" key="1">
    <citation type="submission" date="2019-05" db="EMBL/GenBank/DDBJ databases">
        <title>Another draft genome of Portunus trituberculatus and its Hox gene families provides insights of decapod evolution.</title>
        <authorList>
            <person name="Jeong J.-H."/>
            <person name="Song I."/>
            <person name="Kim S."/>
            <person name="Choi T."/>
            <person name="Kim D."/>
            <person name="Ryu S."/>
            <person name="Kim W."/>
        </authorList>
    </citation>
    <scope>NUCLEOTIDE SEQUENCE [LARGE SCALE GENOMIC DNA]</scope>
    <source>
        <tissue evidence="2">Muscle</tissue>
    </source>
</reference>
<keyword evidence="3" id="KW-1185">Reference proteome</keyword>
<keyword evidence="1" id="KW-1133">Transmembrane helix</keyword>
<proteinExistence type="predicted"/>
<sequence>MACSVVVVSERWPVGRGGMGLWVRESDDAGGEVRECGEGVAGGSGSGGGGGKMRVRPVNGGLRELTKEKQEKEVRKCRCKVVVVVMSFYPVIAGGVVVLAVVGWVPGDLGWGEGNMTVRQVVT</sequence>
<gene>
    <name evidence="2" type="ORF">E2C01_031610</name>
</gene>
<organism evidence="2 3">
    <name type="scientific">Portunus trituberculatus</name>
    <name type="common">Swimming crab</name>
    <name type="synonym">Neptunus trituberculatus</name>
    <dbReference type="NCBI Taxonomy" id="210409"/>
    <lineage>
        <taxon>Eukaryota</taxon>
        <taxon>Metazoa</taxon>
        <taxon>Ecdysozoa</taxon>
        <taxon>Arthropoda</taxon>
        <taxon>Crustacea</taxon>
        <taxon>Multicrustacea</taxon>
        <taxon>Malacostraca</taxon>
        <taxon>Eumalacostraca</taxon>
        <taxon>Eucarida</taxon>
        <taxon>Decapoda</taxon>
        <taxon>Pleocyemata</taxon>
        <taxon>Brachyura</taxon>
        <taxon>Eubrachyura</taxon>
        <taxon>Portunoidea</taxon>
        <taxon>Portunidae</taxon>
        <taxon>Portuninae</taxon>
        <taxon>Portunus</taxon>
    </lineage>
</organism>
<dbReference type="EMBL" id="VSRR010003978">
    <property type="protein sequence ID" value="MPC38108.1"/>
    <property type="molecule type" value="Genomic_DNA"/>
</dbReference>
<dbReference type="Proteomes" id="UP000324222">
    <property type="component" value="Unassembled WGS sequence"/>
</dbReference>
<keyword evidence="1" id="KW-0472">Membrane</keyword>
<evidence type="ECO:0000313" key="3">
    <source>
        <dbReference type="Proteomes" id="UP000324222"/>
    </source>
</evidence>
<evidence type="ECO:0000256" key="1">
    <source>
        <dbReference type="SAM" id="Phobius"/>
    </source>
</evidence>
<dbReference type="AlphaFoldDB" id="A0A5B7EYK6"/>
<comment type="caution">
    <text evidence="2">The sequence shown here is derived from an EMBL/GenBank/DDBJ whole genome shotgun (WGS) entry which is preliminary data.</text>
</comment>
<evidence type="ECO:0000313" key="2">
    <source>
        <dbReference type="EMBL" id="MPC38108.1"/>
    </source>
</evidence>
<keyword evidence="1" id="KW-0812">Transmembrane</keyword>
<feature type="transmembrane region" description="Helical" evidence="1">
    <location>
        <begin position="81"/>
        <end position="105"/>
    </location>
</feature>
<accession>A0A5B7EYK6</accession>
<name>A0A5B7EYK6_PORTR</name>
<protein>
    <submittedName>
        <fullName evidence="2">Uncharacterized protein</fullName>
    </submittedName>
</protein>